<dbReference type="SUPFAM" id="SSF47874">
    <property type="entry name" value="Annexin"/>
    <property type="match status" value="1"/>
</dbReference>
<dbReference type="AlphaFoldDB" id="A0A146K202"/>
<organism evidence="1">
    <name type="scientific">Trepomonas sp. PC1</name>
    <dbReference type="NCBI Taxonomy" id="1076344"/>
    <lineage>
        <taxon>Eukaryota</taxon>
        <taxon>Metamonada</taxon>
        <taxon>Diplomonadida</taxon>
        <taxon>Hexamitidae</taxon>
        <taxon>Hexamitinae</taxon>
        <taxon>Trepomonas</taxon>
    </lineage>
</organism>
<name>A0A146K202_9EUKA</name>
<dbReference type="EMBL" id="GDID01005674">
    <property type="protein sequence ID" value="JAP90932.1"/>
    <property type="molecule type" value="Transcribed_RNA"/>
</dbReference>
<accession>A0A146K202</accession>
<dbReference type="GO" id="GO:0005544">
    <property type="term" value="F:calcium-dependent phospholipid binding"/>
    <property type="evidence" value="ECO:0007669"/>
    <property type="project" value="InterPro"/>
</dbReference>
<protein>
    <submittedName>
        <fullName evidence="1">Annexin</fullName>
    </submittedName>
</protein>
<reference evidence="1" key="1">
    <citation type="submission" date="2015-07" db="EMBL/GenBank/DDBJ databases">
        <title>Adaptation to a free-living lifestyle via gene acquisitions in the diplomonad Trepomonas sp. PC1.</title>
        <authorList>
            <person name="Xu F."/>
            <person name="Jerlstrom-Hultqvist J."/>
            <person name="Kolisko M."/>
            <person name="Simpson A.G.B."/>
            <person name="Roger A.J."/>
            <person name="Svard S.G."/>
            <person name="Andersson J.O."/>
        </authorList>
    </citation>
    <scope>NUCLEOTIDE SEQUENCE</scope>
    <source>
        <strain evidence="1">PC1</strain>
    </source>
</reference>
<gene>
    <name evidence="1" type="ORF">TPC1_17611</name>
</gene>
<evidence type="ECO:0000313" key="1">
    <source>
        <dbReference type="EMBL" id="JAP90932.1"/>
    </source>
</evidence>
<sequence>NEGIDQLYEVLKNSHSKEKDAVSILAQFTNEQIIKKIIPKYNQKYNRNMIEHIQHESQGLVRRLFTTILTPRYQIWAQLLFDFSGTKMLPHLVKIASLIDHQDRFRLIQNYQELFSQPIDHLFTLIKDQNINLYLKSIMKNEYEITDDGILQFCEDCKQIMTAQQMFEFIVTLTPKKLPKFLQQFKIQLGYNFDVYLLKAHGEIKDIVQCRLLSLEAPVQQIADILMQFIKKTKDDVILSQVTCVFRDYLWKDLNLYYKDMVEHIKANQWGRYEDAILRLWGIEWF</sequence>
<dbReference type="InterPro" id="IPR037104">
    <property type="entry name" value="Annexin_sf"/>
</dbReference>
<dbReference type="Gene3D" id="1.10.220.10">
    <property type="entry name" value="Annexin"/>
    <property type="match status" value="1"/>
</dbReference>
<dbReference type="GO" id="GO:0005509">
    <property type="term" value="F:calcium ion binding"/>
    <property type="evidence" value="ECO:0007669"/>
    <property type="project" value="InterPro"/>
</dbReference>
<proteinExistence type="predicted"/>
<feature type="non-terminal residue" evidence="1">
    <location>
        <position position="1"/>
    </location>
</feature>